<dbReference type="GO" id="GO:0006369">
    <property type="term" value="P:termination of RNA polymerase II transcription"/>
    <property type="evidence" value="ECO:0007669"/>
    <property type="project" value="TreeGrafter"/>
</dbReference>
<dbReference type="GO" id="GO:0016604">
    <property type="term" value="C:nuclear body"/>
    <property type="evidence" value="ECO:0007669"/>
    <property type="project" value="TreeGrafter"/>
</dbReference>
<evidence type="ECO:0000259" key="3">
    <source>
        <dbReference type="Pfam" id="PF13087"/>
    </source>
</evidence>
<feature type="compositionally biased region" description="Low complexity" evidence="1">
    <location>
        <begin position="514"/>
        <end position="525"/>
    </location>
</feature>
<dbReference type="OrthoDB" id="6436436at2759"/>
<reference evidence="4" key="1">
    <citation type="submission" date="2020-08" db="EMBL/GenBank/DDBJ databases">
        <title>Multicomponent nature underlies the extraordinary mechanical properties of spider dragline silk.</title>
        <authorList>
            <person name="Kono N."/>
            <person name="Nakamura H."/>
            <person name="Mori M."/>
            <person name="Yoshida Y."/>
            <person name="Ohtoshi R."/>
            <person name="Malay A.D."/>
            <person name="Moran D.A.P."/>
            <person name="Tomita M."/>
            <person name="Numata K."/>
            <person name="Arakawa K."/>
        </authorList>
    </citation>
    <scope>NUCLEOTIDE SEQUENCE</scope>
</reference>
<dbReference type="PANTHER" id="PTHR10887:SF495">
    <property type="entry name" value="HELICASE SENATAXIN ISOFORM X1-RELATED"/>
    <property type="match status" value="1"/>
</dbReference>
<protein>
    <submittedName>
        <fullName evidence="4">Probable helicase senataxin</fullName>
    </submittedName>
</protein>
<dbReference type="InterPro" id="IPR027417">
    <property type="entry name" value="P-loop_NTPase"/>
</dbReference>
<dbReference type="InterPro" id="IPR041677">
    <property type="entry name" value="DNA2/NAM7_AAA_11"/>
</dbReference>
<dbReference type="InterPro" id="IPR047187">
    <property type="entry name" value="SF1_C_Upf1"/>
</dbReference>
<dbReference type="PANTHER" id="PTHR10887">
    <property type="entry name" value="DNA2/NAM7 HELICASE FAMILY"/>
    <property type="match status" value="1"/>
</dbReference>
<gene>
    <name evidence="4" type="primary">SETX</name>
    <name evidence="4" type="ORF">NPIL_668621</name>
</gene>
<dbReference type="Gene3D" id="3.40.50.300">
    <property type="entry name" value="P-loop containing nucleotide triphosphate hydrolases"/>
    <property type="match status" value="2"/>
</dbReference>
<sequence>MGNPNPLIIKLNNSEVNIGFVSFPILKQYPQVLSHHALFVKLASNWYVKRLQMSGKLYRNRDLLTLNRLYEVDVGDHILFGDSDPKCKRFVCSLSVKAIEMIDLSSDDLPNIKKEQCDYDSSMMNSKATDHGHLCSGLVNELKEISNIKSELVNNNIIRELEGSYNGLDKKAVIHQYATLSNNHSTNSDFNNSFNTFTNQVKKEFLNRNVGNFSDGSNIKTIHESSKSVKTNSELGFLDNTEASLPKSDDSVIKMERDYVIDNTQKGNINKKLVFHVGANSNLGYSESDEVITISDDEAYLDFSSSQIVSVEHSDDEDWNSPVFCNSLTLNRIDDQVNSPTNEINLFSNIVPKINQEHRGNIKIFNSDENGRTGILVQQNKLKQNAELYPISSKSVTSNLATENSESVNFDHTVNSLEDDSSNSSVSSHDEIIIPFSRKKRSGKVRYEKKEFGGSSKIALSHSEKNDWKDENIKSKIQPVRKVLFTEPKQIIRRPKKIHGHVEKDRGERKKIQNDSLSSNSNLLSKTKISPKYSKKGEQLVSNKKTKVSHASNKWSDGNIMIGALTKNSVLSSYKIPKKLSSDKKSQLSDLVKNKELTKPTEMHKTYSLNKKIPSIARKPDKYASRSAFLIEGMSSEKRKSSSNRKINSSSPIQATKVSSTTTNKFNIPSVVNIRAPSAISDSDQMKSESHAPKPVNTNHLIGLNINTTCIDTLSAMTKNFPTADLSLPKSENFHLGHQQLSSKEFQVLSDKRSSLKSLQINFMPHKNEVSVLNHQMSNIDPLRQSNNHRQNRCAVVDATLYNEEKGKDKIFEHKADIEMIKNIVEWKDIWLKEQQMMTEPPASLTNGVLHLPLYFYSFDHYVSSFVPMLLLEVWEKLYQASKPIWEDEKRTVNKFYFIIVSSKNSFDMTEYHCEALVNKISFSPETGKVVILQVKDQNVNSFYSMLGYIFSHRVQSDNSIINPELKNVDQMWMNRAELWQFSIFVKKRPLYPILNKIMKGNGICSILKDLNLVNGFQNLKSSPLCPYILKPDPSFFFSNYPCVVATAYLSKSQRAIVDGISTELQKQEVDPKIFLLHGLPGSGKTYVIYKLLEELIFNLCLQLKVLVVAPSSTTIDEIGSRFVELIERSSWRSVQIKLVRLGLQNKVSKKMQPFTLDAHYAKNMFVDKEEKLEQIRMNIEHILNRNDAIAQQELKILVEEQRLLRNELDFLKSDKKSHWNYYCHLLKESHIIFTTLSCCSWPILTAACKPYSCTSFSCCIIDDATQCTEMEILQIMALGINKLILVGDPLQLSANVLSKKAASLGYGRSMFERFIYFSKTQQEDLFFTLTEQFRMHSEICSFPSNYFYDNQLTTAQNIDQKYENFPLNPYSVYVIENSEETSFSENWKADAIINLCIQLLTMKPVISIGIIVPNQEIQGLYSKWIEVLKLNPKYGLIEINTVEKFQGREKDVIILSCHYDGKLNSFLFDNRKLNVALTRARQCLILCMFSSACLPNAEWRKLVEDALDRKFFWIFQDYKDIHLIYKL</sequence>
<accession>A0A8X6NT61</accession>
<dbReference type="EMBL" id="BMAW01013352">
    <property type="protein sequence ID" value="GFT33455.1"/>
    <property type="molecule type" value="Genomic_DNA"/>
</dbReference>
<dbReference type="Pfam" id="PF13086">
    <property type="entry name" value="AAA_11"/>
    <property type="match status" value="1"/>
</dbReference>
<feature type="domain" description="DNA2/NAM7 helicase-like C-terminal" evidence="3">
    <location>
        <begin position="1307"/>
        <end position="1487"/>
    </location>
</feature>
<dbReference type="InterPro" id="IPR041679">
    <property type="entry name" value="DNA2/NAM7-like_C"/>
</dbReference>
<keyword evidence="5" id="KW-1185">Reference proteome</keyword>
<comment type="caution">
    <text evidence="4">The sequence shown here is derived from an EMBL/GenBank/DDBJ whole genome shotgun (WGS) entry which is preliminary data.</text>
</comment>
<dbReference type="Proteomes" id="UP000887013">
    <property type="component" value="Unassembled WGS sequence"/>
</dbReference>
<dbReference type="GO" id="GO:0001147">
    <property type="term" value="F:transcription termination site sequence-specific DNA binding"/>
    <property type="evidence" value="ECO:0007669"/>
    <property type="project" value="TreeGrafter"/>
</dbReference>
<evidence type="ECO:0000256" key="1">
    <source>
        <dbReference type="SAM" id="MobiDB-lite"/>
    </source>
</evidence>
<organism evidence="4 5">
    <name type="scientific">Nephila pilipes</name>
    <name type="common">Giant wood spider</name>
    <name type="synonym">Nephila maculata</name>
    <dbReference type="NCBI Taxonomy" id="299642"/>
    <lineage>
        <taxon>Eukaryota</taxon>
        <taxon>Metazoa</taxon>
        <taxon>Ecdysozoa</taxon>
        <taxon>Arthropoda</taxon>
        <taxon>Chelicerata</taxon>
        <taxon>Arachnida</taxon>
        <taxon>Araneae</taxon>
        <taxon>Araneomorphae</taxon>
        <taxon>Entelegynae</taxon>
        <taxon>Araneoidea</taxon>
        <taxon>Nephilidae</taxon>
        <taxon>Nephila</taxon>
    </lineage>
</organism>
<proteinExistence type="predicted"/>
<keyword evidence="4" id="KW-0378">Hydrolase</keyword>
<evidence type="ECO:0000313" key="4">
    <source>
        <dbReference type="EMBL" id="GFT33455.1"/>
    </source>
</evidence>
<dbReference type="InterPro" id="IPR045055">
    <property type="entry name" value="DNA2/NAM7-like"/>
</dbReference>
<dbReference type="CDD" id="cd18808">
    <property type="entry name" value="SF1_C_Upf1"/>
    <property type="match status" value="1"/>
</dbReference>
<evidence type="ECO:0000259" key="2">
    <source>
        <dbReference type="Pfam" id="PF13086"/>
    </source>
</evidence>
<keyword evidence="4" id="KW-0547">Nucleotide-binding</keyword>
<feature type="compositionally biased region" description="Basic and acidic residues" evidence="1">
    <location>
        <begin position="500"/>
        <end position="513"/>
    </location>
</feature>
<dbReference type="GO" id="GO:0004386">
    <property type="term" value="F:helicase activity"/>
    <property type="evidence" value="ECO:0007669"/>
    <property type="project" value="UniProtKB-KW"/>
</dbReference>
<keyword evidence="4" id="KW-0067">ATP-binding</keyword>
<keyword evidence="4" id="KW-0347">Helicase</keyword>
<dbReference type="Pfam" id="PF13087">
    <property type="entry name" value="AAA_12"/>
    <property type="match status" value="1"/>
</dbReference>
<evidence type="ECO:0000313" key="5">
    <source>
        <dbReference type="Proteomes" id="UP000887013"/>
    </source>
</evidence>
<feature type="region of interest" description="Disordered" evidence="1">
    <location>
        <begin position="494"/>
        <end position="542"/>
    </location>
</feature>
<feature type="region of interest" description="Disordered" evidence="1">
    <location>
        <begin position="635"/>
        <end position="660"/>
    </location>
</feature>
<dbReference type="SUPFAM" id="SSF52540">
    <property type="entry name" value="P-loop containing nucleoside triphosphate hydrolases"/>
    <property type="match status" value="1"/>
</dbReference>
<name>A0A8X6NT61_NEPPI</name>
<feature type="domain" description="DNA2/NAM7 helicase helicase" evidence="2">
    <location>
        <begin position="1052"/>
        <end position="1300"/>
    </location>
</feature>